<dbReference type="InterPro" id="IPR005135">
    <property type="entry name" value="Endo/exonuclease/phosphatase"/>
</dbReference>
<feature type="compositionally biased region" description="Polar residues" evidence="1">
    <location>
        <begin position="115"/>
        <end position="133"/>
    </location>
</feature>
<dbReference type="Pfam" id="PF14529">
    <property type="entry name" value="Exo_endo_phos_2"/>
    <property type="match status" value="1"/>
</dbReference>
<comment type="caution">
    <text evidence="3">The sequence shown here is derived from an EMBL/GenBank/DDBJ whole genome shotgun (WGS) entry which is preliminary data.</text>
</comment>
<dbReference type="VEuPathDB" id="VectorBase:HLOH_049949"/>
<dbReference type="Gene3D" id="3.60.10.10">
    <property type="entry name" value="Endonuclease/exonuclease/phosphatase"/>
    <property type="match status" value="1"/>
</dbReference>
<dbReference type="Proteomes" id="UP000821853">
    <property type="component" value="Chromosome 3"/>
</dbReference>
<gene>
    <name evidence="3" type="ORF">HPB48_011630</name>
</gene>
<sequence>MSSLIFSSWCTSHQEVVGVTLQLHQREVVVVSVYVRPSVRKTAEVDWSWLENLWKTRPGALFVIGSDFNARHTHLGARADTFHSTNLLRAMEDNNFTLINDIDCPTRISQHDRQTIQQPTFTWTNKPKSSLGN</sequence>
<feature type="region of interest" description="Disordered" evidence="1">
    <location>
        <begin position="112"/>
        <end position="133"/>
    </location>
</feature>
<protein>
    <recommendedName>
        <fullName evidence="2">Endonuclease/exonuclease/phosphatase domain-containing protein</fullName>
    </recommendedName>
</protein>
<organism evidence="3 4">
    <name type="scientific">Haemaphysalis longicornis</name>
    <name type="common">Bush tick</name>
    <dbReference type="NCBI Taxonomy" id="44386"/>
    <lineage>
        <taxon>Eukaryota</taxon>
        <taxon>Metazoa</taxon>
        <taxon>Ecdysozoa</taxon>
        <taxon>Arthropoda</taxon>
        <taxon>Chelicerata</taxon>
        <taxon>Arachnida</taxon>
        <taxon>Acari</taxon>
        <taxon>Parasitiformes</taxon>
        <taxon>Ixodida</taxon>
        <taxon>Ixodoidea</taxon>
        <taxon>Ixodidae</taxon>
        <taxon>Haemaphysalinae</taxon>
        <taxon>Haemaphysalis</taxon>
    </lineage>
</organism>
<evidence type="ECO:0000259" key="2">
    <source>
        <dbReference type="Pfam" id="PF14529"/>
    </source>
</evidence>
<evidence type="ECO:0000313" key="3">
    <source>
        <dbReference type="EMBL" id="KAH9369783.1"/>
    </source>
</evidence>
<dbReference type="SUPFAM" id="SSF56219">
    <property type="entry name" value="DNase I-like"/>
    <property type="match status" value="1"/>
</dbReference>
<dbReference type="EMBL" id="JABSTR010000005">
    <property type="protein sequence ID" value="KAH9369783.1"/>
    <property type="molecule type" value="Genomic_DNA"/>
</dbReference>
<dbReference type="InterPro" id="IPR036691">
    <property type="entry name" value="Endo/exonu/phosph_ase_sf"/>
</dbReference>
<feature type="domain" description="Endonuclease/exonuclease/phosphatase" evidence="2">
    <location>
        <begin position="29"/>
        <end position="116"/>
    </location>
</feature>
<reference evidence="3 4" key="1">
    <citation type="journal article" date="2020" name="Cell">
        <title>Large-Scale Comparative Analyses of Tick Genomes Elucidate Their Genetic Diversity and Vector Capacities.</title>
        <authorList>
            <consortium name="Tick Genome and Microbiome Consortium (TIGMIC)"/>
            <person name="Jia N."/>
            <person name="Wang J."/>
            <person name="Shi W."/>
            <person name="Du L."/>
            <person name="Sun Y."/>
            <person name="Zhan W."/>
            <person name="Jiang J.F."/>
            <person name="Wang Q."/>
            <person name="Zhang B."/>
            <person name="Ji P."/>
            <person name="Bell-Sakyi L."/>
            <person name="Cui X.M."/>
            <person name="Yuan T.T."/>
            <person name="Jiang B.G."/>
            <person name="Yang W.F."/>
            <person name="Lam T.T."/>
            <person name="Chang Q.C."/>
            <person name="Ding S.J."/>
            <person name="Wang X.J."/>
            <person name="Zhu J.G."/>
            <person name="Ruan X.D."/>
            <person name="Zhao L."/>
            <person name="Wei J.T."/>
            <person name="Ye R.Z."/>
            <person name="Que T.C."/>
            <person name="Du C.H."/>
            <person name="Zhou Y.H."/>
            <person name="Cheng J.X."/>
            <person name="Dai P.F."/>
            <person name="Guo W.B."/>
            <person name="Han X.H."/>
            <person name="Huang E.J."/>
            <person name="Li L.F."/>
            <person name="Wei W."/>
            <person name="Gao Y.C."/>
            <person name="Liu J.Z."/>
            <person name="Shao H.Z."/>
            <person name="Wang X."/>
            <person name="Wang C.C."/>
            <person name="Yang T.C."/>
            <person name="Huo Q.B."/>
            <person name="Li W."/>
            <person name="Chen H.Y."/>
            <person name="Chen S.E."/>
            <person name="Zhou L.G."/>
            <person name="Ni X.B."/>
            <person name="Tian J.H."/>
            <person name="Sheng Y."/>
            <person name="Liu T."/>
            <person name="Pan Y.S."/>
            <person name="Xia L.Y."/>
            <person name="Li J."/>
            <person name="Zhao F."/>
            <person name="Cao W.C."/>
        </authorList>
    </citation>
    <scope>NUCLEOTIDE SEQUENCE [LARGE SCALE GENOMIC DNA]</scope>
    <source>
        <strain evidence="3">HaeL-2018</strain>
    </source>
</reference>
<proteinExistence type="predicted"/>
<keyword evidence="4" id="KW-1185">Reference proteome</keyword>
<name>A0A9J6G4A5_HAELO</name>
<accession>A0A9J6G4A5</accession>
<evidence type="ECO:0000256" key="1">
    <source>
        <dbReference type="SAM" id="MobiDB-lite"/>
    </source>
</evidence>
<dbReference type="GO" id="GO:0003824">
    <property type="term" value="F:catalytic activity"/>
    <property type="evidence" value="ECO:0007669"/>
    <property type="project" value="InterPro"/>
</dbReference>
<evidence type="ECO:0000313" key="4">
    <source>
        <dbReference type="Proteomes" id="UP000821853"/>
    </source>
</evidence>
<dbReference type="AlphaFoldDB" id="A0A9J6G4A5"/>
<dbReference type="OrthoDB" id="6778415at2759"/>